<proteinExistence type="predicted"/>
<evidence type="ECO:0008006" key="3">
    <source>
        <dbReference type="Google" id="ProtNLM"/>
    </source>
</evidence>
<dbReference type="AlphaFoldDB" id="A0A2H0KC80"/>
<organism evidence="1 2">
    <name type="scientific">Candidatus Taylorbacteria bacterium CG11_big_fil_rev_8_21_14_0_20_46_11</name>
    <dbReference type="NCBI Taxonomy" id="1975025"/>
    <lineage>
        <taxon>Bacteria</taxon>
        <taxon>Candidatus Tayloriibacteriota</taxon>
    </lineage>
</organism>
<reference evidence="1 2" key="1">
    <citation type="submission" date="2017-09" db="EMBL/GenBank/DDBJ databases">
        <title>Depth-based differentiation of microbial function through sediment-hosted aquifers and enrichment of novel symbionts in the deep terrestrial subsurface.</title>
        <authorList>
            <person name="Probst A.J."/>
            <person name="Ladd B."/>
            <person name="Jarett J.K."/>
            <person name="Geller-Mcgrath D.E."/>
            <person name="Sieber C.M."/>
            <person name="Emerson J.B."/>
            <person name="Anantharaman K."/>
            <person name="Thomas B.C."/>
            <person name="Malmstrom R."/>
            <person name="Stieglmeier M."/>
            <person name="Klingl A."/>
            <person name="Woyke T."/>
            <person name="Ryan C.M."/>
            <person name="Banfield J.F."/>
        </authorList>
    </citation>
    <scope>NUCLEOTIDE SEQUENCE [LARGE SCALE GENOMIC DNA]</scope>
    <source>
        <strain evidence="1">CG11_big_fil_rev_8_21_14_0_20_46_11</strain>
    </source>
</reference>
<dbReference type="Proteomes" id="UP000229342">
    <property type="component" value="Unassembled WGS sequence"/>
</dbReference>
<accession>A0A2H0KC80</accession>
<protein>
    <recommendedName>
        <fullName evidence="3">Type II toxin-antitoxin system antitoxin, RelB/DinJ family</fullName>
    </recommendedName>
</protein>
<name>A0A2H0KC80_9BACT</name>
<gene>
    <name evidence="1" type="ORF">COV91_01830</name>
</gene>
<evidence type="ECO:0000313" key="1">
    <source>
        <dbReference type="EMBL" id="PIQ68868.1"/>
    </source>
</evidence>
<sequence>MKTVLNVKIDKDVKIRAQKTAAKLGLPLSLVVGEQLRRFGMEEVITFGASKKMSKKLERWIGEAERDFKTGRNISPIFHTVEEMDKYLNAL</sequence>
<dbReference type="EMBL" id="PCVG01000021">
    <property type="protein sequence ID" value="PIQ68868.1"/>
    <property type="molecule type" value="Genomic_DNA"/>
</dbReference>
<comment type="caution">
    <text evidence="1">The sequence shown here is derived from an EMBL/GenBank/DDBJ whole genome shotgun (WGS) entry which is preliminary data.</text>
</comment>
<evidence type="ECO:0000313" key="2">
    <source>
        <dbReference type="Proteomes" id="UP000229342"/>
    </source>
</evidence>